<evidence type="ECO:0000313" key="1">
    <source>
        <dbReference type="Proteomes" id="UP000050741"/>
    </source>
</evidence>
<dbReference type="Proteomes" id="UP000050741">
    <property type="component" value="Unassembled WGS sequence"/>
</dbReference>
<reference evidence="2" key="3">
    <citation type="submission" date="2016-06" db="UniProtKB">
        <authorList>
            <consortium name="WormBaseParasite"/>
        </authorList>
    </citation>
    <scope>IDENTIFICATION</scope>
</reference>
<evidence type="ECO:0000313" key="2">
    <source>
        <dbReference type="WBParaSite" id="GPLIN_000213900"/>
    </source>
</evidence>
<accession>A0A183BNF3</accession>
<name>A0A183BNF3_GLOPA</name>
<dbReference type="AlphaFoldDB" id="A0A183BNF3"/>
<protein>
    <submittedName>
        <fullName evidence="2">NR LBD domain-containing protein</fullName>
    </submittedName>
</protein>
<reference evidence="1" key="1">
    <citation type="submission" date="2013-12" db="EMBL/GenBank/DDBJ databases">
        <authorList>
            <person name="Aslett M."/>
        </authorList>
    </citation>
    <scope>NUCLEOTIDE SEQUENCE [LARGE SCALE GENOMIC DNA]</scope>
    <source>
        <strain evidence="1">Lindley</strain>
    </source>
</reference>
<proteinExistence type="predicted"/>
<keyword evidence="1" id="KW-1185">Reference proteome</keyword>
<organism evidence="1 2">
    <name type="scientific">Globodera pallida</name>
    <name type="common">Potato cyst nematode worm</name>
    <name type="synonym">Heterodera pallida</name>
    <dbReference type="NCBI Taxonomy" id="36090"/>
    <lineage>
        <taxon>Eukaryota</taxon>
        <taxon>Metazoa</taxon>
        <taxon>Ecdysozoa</taxon>
        <taxon>Nematoda</taxon>
        <taxon>Chromadorea</taxon>
        <taxon>Rhabditida</taxon>
        <taxon>Tylenchina</taxon>
        <taxon>Tylenchomorpha</taxon>
        <taxon>Tylenchoidea</taxon>
        <taxon>Heteroderidae</taxon>
        <taxon>Heteroderinae</taxon>
        <taxon>Globodera</taxon>
    </lineage>
</organism>
<sequence length="112" mass="12408">MTNVRAGTHLPEVESAYVGGGVRRGRARRQIDNPEDLDSLETLDRPILSNMVNKMWILNPSSLSLFKTPSTMSVMRTINGANLSLLKMVELNNPERLESLATVRLVIVAGYV</sequence>
<dbReference type="WBParaSite" id="GPLIN_000213900">
    <property type="protein sequence ID" value="GPLIN_000213900"/>
    <property type="gene ID" value="GPLIN_000213900"/>
</dbReference>
<reference evidence="1" key="2">
    <citation type="submission" date="2014-05" db="EMBL/GenBank/DDBJ databases">
        <title>The genome and life-stage specific transcriptomes of Globodera pallida elucidate key aspects of plant parasitism by a cyst nematode.</title>
        <authorList>
            <person name="Cotton J.A."/>
            <person name="Lilley C.J."/>
            <person name="Jones L.M."/>
            <person name="Kikuchi T."/>
            <person name="Reid A.J."/>
            <person name="Thorpe P."/>
            <person name="Tsai I.J."/>
            <person name="Beasley H."/>
            <person name="Blok V."/>
            <person name="Cock P.J.A."/>
            <person name="Van den Akker S.E."/>
            <person name="Holroyd N."/>
            <person name="Hunt M."/>
            <person name="Mantelin S."/>
            <person name="Naghra H."/>
            <person name="Pain A."/>
            <person name="Palomares-Rius J.E."/>
            <person name="Zarowiecki M."/>
            <person name="Berriman M."/>
            <person name="Jones J.T."/>
            <person name="Urwin P.E."/>
        </authorList>
    </citation>
    <scope>NUCLEOTIDE SEQUENCE [LARGE SCALE GENOMIC DNA]</scope>
    <source>
        <strain evidence="1">Lindley</strain>
    </source>
</reference>